<accession>A0A1C6RRW9</accession>
<evidence type="ECO:0000313" key="2">
    <source>
        <dbReference type="EMBL" id="SCL19929.1"/>
    </source>
</evidence>
<gene>
    <name evidence="2" type="ORF">GA0074694_2867</name>
</gene>
<dbReference type="AlphaFoldDB" id="A0A1C6RRW9"/>
<dbReference type="Proteomes" id="UP000198906">
    <property type="component" value="Unassembled WGS sequence"/>
</dbReference>
<evidence type="ECO:0000313" key="3">
    <source>
        <dbReference type="Proteomes" id="UP000198906"/>
    </source>
</evidence>
<keyword evidence="3" id="KW-1185">Reference proteome</keyword>
<evidence type="ECO:0000256" key="1">
    <source>
        <dbReference type="SAM" id="MobiDB-lite"/>
    </source>
</evidence>
<sequence length="50" mass="4797">MGTDGGVDGVDADGKLARPVGAGCPGVEVSEMAATGPRTAASTTTPIPVR</sequence>
<feature type="compositionally biased region" description="Polar residues" evidence="1">
    <location>
        <begin position="40"/>
        <end position="50"/>
    </location>
</feature>
<protein>
    <submittedName>
        <fullName evidence="2">Uncharacterized protein</fullName>
    </submittedName>
</protein>
<organism evidence="2 3">
    <name type="scientific">Micromonospora inyonensis</name>
    <dbReference type="NCBI Taxonomy" id="47866"/>
    <lineage>
        <taxon>Bacteria</taxon>
        <taxon>Bacillati</taxon>
        <taxon>Actinomycetota</taxon>
        <taxon>Actinomycetes</taxon>
        <taxon>Micromonosporales</taxon>
        <taxon>Micromonosporaceae</taxon>
        <taxon>Micromonospora</taxon>
    </lineage>
</organism>
<proteinExistence type="predicted"/>
<name>A0A1C6RRW9_9ACTN</name>
<dbReference type="EMBL" id="FMHU01000001">
    <property type="protein sequence ID" value="SCL19929.1"/>
    <property type="molecule type" value="Genomic_DNA"/>
</dbReference>
<reference evidence="3" key="1">
    <citation type="submission" date="2016-06" db="EMBL/GenBank/DDBJ databases">
        <authorList>
            <person name="Varghese N."/>
        </authorList>
    </citation>
    <scope>NUCLEOTIDE SEQUENCE [LARGE SCALE GENOMIC DNA]</scope>
    <source>
        <strain evidence="3">DSM 46123</strain>
    </source>
</reference>
<feature type="region of interest" description="Disordered" evidence="1">
    <location>
        <begin position="1"/>
        <end position="50"/>
    </location>
</feature>